<dbReference type="InterPro" id="IPR000531">
    <property type="entry name" value="Beta-barrel_TonB"/>
</dbReference>
<evidence type="ECO:0000256" key="5">
    <source>
        <dbReference type="ARBA" id="ARBA00022729"/>
    </source>
</evidence>
<dbReference type="Pfam" id="PF07715">
    <property type="entry name" value="Plug"/>
    <property type="match status" value="1"/>
</dbReference>
<protein>
    <submittedName>
        <fullName evidence="15">TonB-dependent receptor domain-containing protein</fullName>
    </submittedName>
</protein>
<evidence type="ECO:0000313" key="15">
    <source>
        <dbReference type="EMBL" id="MFD1604796.1"/>
    </source>
</evidence>
<dbReference type="EMBL" id="JBHUDZ010000016">
    <property type="protein sequence ID" value="MFD1604796.1"/>
    <property type="molecule type" value="Genomic_DNA"/>
</dbReference>
<evidence type="ECO:0000256" key="4">
    <source>
        <dbReference type="ARBA" id="ARBA00022692"/>
    </source>
</evidence>
<keyword evidence="4 10" id="KW-0812">Transmembrane</keyword>
<evidence type="ECO:0000256" key="11">
    <source>
        <dbReference type="RuleBase" id="RU003357"/>
    </source>
</evidence>
<organism evidence="15 16">
    <name type="scientific">Flavobacterium artemisiae</name>
    <dbReference type="NCBI Taxonomy" id="2126556"/>
    <lineage>
        <taxon>Bacteria</taxon>
        <taxon>Pseudomonadati</taxon>
        <taxon>Bacteroidota</taxon>
        <taxon>Flavobacteriia</taxon>
        <taxon>Flavobacteriales</taxon>
        <taxon>Flavobacteriaceae</taxon>
        <taxon>Flavobacterium</taxon>
    </lineage>
</organism>
<keyword evidence="6 11" id="KW-0798">TonB box</keyword>
<dbReference type="InterPro" id="IPR037066">
    <property type="entry name" value="Plug_dom_sf"/>
</dbReference>
<dbReference type="Pfam" id="PF13715">
    <property type="entry name" value="CarbopepD_reg_2"/>
    <property type="match status" value="1"/>
</dbReference>
<keyword evidence="2 10" id="KW-0813">Transport</keyword>
<keyword evidence="9 10" id="KW-0998">Cell outer membrane</keyword>
<dbReference type="InterPro" id="IPR039426">
    <property type="entry name" value="TonB-dep_rcpt-like"/>
</dbReference>
<sequence>MFKYILLIVAMAFIGTAQAQNTIKFHFKSAETNEPIKGASAKIEEINSVFISDNEGNVTIENLKDGSYTLTISDEGYTPNKTVFKVPSSSNFIEIALQSEDQEAEEMKEIVVTSTRGTRTISNIPTRVEFIAGEELEEKANMKPGDIRMMLNESTGIQTQQTSATSGNSSIRIQGLDGRYTQILKDGFPLYSGASSGLGLLQTPPLDLKQVEIIKGSASTLYGGGAIAGLVNLVSKTPSEERELRFLINGTSALGLDINGFYSQQFNKIGATVFASHDRNAPYDPADIKLTAIPKFERFNFNPKLFVNFNENTRLNFGVNTVFENRLGGNIDYIKDESKYPDSYFEKNKTQRISTQFTLTHKFNEQESITIKNSFNNFSRVITIPDYVFDGLQNSTFSEISYYKNGKIAEWVAGANLYTDNFSEDSQTDFPLRNYNQITYGAFLQNTVKAKEWLEIETGLRGDYVMDYGFSLLPRVSALFKINPKFTSRIGGGLGYKTPTIFTEESERIQYQNVLPINSDFNKLEKSYGFNFDVNYKTKITEDLSLSWNQLFFYTNIDNPLILNSIPNNVYQFVNANGYLDTKGTETNVKLGYKDFKLFLGYTYTDASIDTNGVKSENPLTAKHRLNNVLMYEVEDKWKAGLEAYYYSPQKLSDGTTGRDYWILGLMVEKLWENFSVYANFENFTDTRQTKFGSIYTGSISNPVFKDIYAPLDGFVVNAGIKIKI</sequence>
<evidence type="ECO:0000256" key="7">
    <source>
        <dbReference type="ARBA" id="ARBA00023136"/>
    </source>
</evidence>
<reference evidence="16" key="1">
    <citation type="journal article" date="2019" name="Int. J. Syst. Evol. Microbiol.">
        <title>The Global Catalogue of Microorganisms (GCM) 10K type strain sequencing project: providing services to taxonomists for standard genome sequencing and annotation.</title>
        <authorList>
            <consortium name="The Broad Institute Genomics Platform"/>
            <consortium name="The Broad Institute Genome Sequencing Center for Infectious Disease"/>
            <person name="Wu L."/>
            <person name="Ma J."/>
        </authorList>
    </citation>
    <scope>NUCLEOTIDE SEQUENCE [LARGE SCALE GENOMIC DNA]</scope>
    <source>
        <strain evidence="16">CCUG 70865</strain>
    </source>
</reference>
<dbReference type="Gene3D" id="2.170.130.10">
    <property type="entry name" value="TonB-dependent receptor, plug domain"/>
    <property type="match status" value="1"/>
</dbReference>
<evidence type="ECO:0000256" key="9">
    <source>
        <dbReference type="ARBA" id="ARBA00023237"/>
    </source>
</evidence>
<dbReference type="InterPro" id="IPR008969">
    <property type="entry name" value="CarboxyPept-like_regulatory"/>
</dbReference>
<keyword evidence="5 12" id="KW-0732">Signal</keyword>
<dbReference type="SUPFAM" id="SSF49464">
    <property type="entry name" value="Carboxypeptidase regulatory domain-like"/>
    <property type="match status" value="1"/>
</dbReference>
<dbReference type="PANTHER" id="PTHR30069">
    <property type="entry name" value="TONB-DEPENDENT OUTER MEMBRANE RECEPTOR"/>
    <property type="match status" value="1"/>
</dbReference>
<evidence type="ECO:0000256" key="3">
    <source>
        <dbReference type="ARBA" id="ARBA00022452"/>
    </source>
</evidence>
<evidence type="ECO:0000256" key="12">
    <source>
        <dbReference type="SAM" id="SignalP"/>
    </source>
</evidence>
<keyword evidence="16" id="KW-1185">Reference proteome</keyword>
<feature type="domain" description="TonB-dependent receptor-like beta-barrel" evidence="13">
    <location>
        <begin position="306"/>
        <end position="683"/>
    </location>
</feature>
<comment type="similarity">
    <text evidence="10 11">Belongs to the TonB-dependent receptor family.</text>
</comment>
<evidence type="ECO:0000256" key="1">
    <source>
        <dbReference type="ARBA" id="ARBA00004571"/>
    </source>
</evidence>
<dbReference type="PANTHER" id="PTHR30069:SF29">
    <property type="entry name" value="HEMOGLOBIN AND HEMOGLOBIN-HAPTOGLOBIN-BINDING PROTEIN 1-RELATED"/>
    <property type="match status" value="1"/>
</dbReference>
<feature type="chain" id="PRO_5046793817" evidence="12">
    <location>
        <begin position="20"/>
        <end position="725"/>
    </location>
</feature>
<dbReference type="PROSITE" id="PS52016">
    <property type="entry name" value="TONB_DEPENDENT_REC_3"/>
    <property type="match status" value="1"/>
</dbReference>
<accession>A0ABW4HH87</accession>
<dbReference type="InterPro" id="IPR012910">
    <property type="entry name" value="Plug_dom"/>
</dbReference>
<feature type="signal peptide" evidence="12">
    <location>
        <begin position="1"/>
        <end position="19"/>
    </location>
</feature>
<dbReference type="Gene3D" id="2.60.40.1120">
    <property type="entry name" value="Carboxypeptidase-like, regulatory domain"/>
    <property type="match status" value="1"/>
</dbReference>
<name>A0ABW4HH87_9FLAO</name>
<dbReference type="Proteomes" id="UP001597138">
    <property type="component" value="Unassembled WGS sequence"/>
</dbReference>
<evidence type="ECO:0000259" key="13">
    <source>
        <dbReference type="Pfam" id="PF00593"/>
    </source>
</evidence>
<feature type="domain" description="TonB-dependent receptor plug" evidence="14">
    <location>
        <begin position="122"/>
        <end position="229"/>
    </location>
</feature>
<evidence type="ECO:0000259" key="14">
    <source>
        <dbReference type="Pfam" id="PF07715"/>
    </source>
</evidence>
<dbReference type="SUPFAM" id="SSF56935">
    <property type="entry name" value="Porins"/>
    <property type="match status" value="1"/>
</dbReference>
<evidence type="ECO:0000313" key="16">
    <source>
        <dbReference type="Proteomes" id="UP001597138"/>
    </source>
</evidence>
<comment type="subcellular location">
    <subcellularLocation>
        <location evidence="1 10">Cell outer membrane</location>
        <topology evidence="1 10">Multi-pass membrane protein</topology>
    </subcellularLocation>
</comment>
<proteinExistence type="inferred from homology"/>
<gene>
    <name evidence="15" type="ORF">ACFSC2_18810</name>
</gene>
<evidence type="ECO:0000256" key="2">
    <source>
        <dbReference type="ARBA" id="ARBA00022448"/>
    </source>
</evidence>
<evidence type="ECO:0000256" key="6">
    <source>
        <dbReference type="ARBA" id="ARBA00023077"/>
    </source>
</evidence>
<evidence type="ECO:0000256" key="8">
    <source>
        <dbReference type="ARBA" id="ARBA00023170"/>
    </source>
</evidence>
<dbReference type="InterPro" id="IPR036942">
    <property type="entry name" value="Beta-barrel_TonB_sf"/>
</dbReference>
<evidence type="ECO:0000256" key="10">
    <source>
        <dbReference type="PROSITE-ProRule" id="PRU01360"/>
    </source>
</evidence>
<dbReference type="RefSeq" id="WP_379815882.1">
    <property type="nucleotide sequence ID" value="NZ_JBHUDZ010000016.1"/>
</dbReference>
<comment type="caution">
    <text evidence="15">The sequence shown here is derived from an EMBL/GenBank/DDBJ whole genome shotgun (WGS) entry which is preliminary data.</text>
</comment>
<dbReference type="Pfam" id="PF00593">
    <property type="entry name" value="TonB_dep_Rec_b-barrel"/>
    <property type="match status" value="1"/>
</dbReference>
<dbReference type="Gene3D" id="2.40.170.20">
    <property type="entry name" value="TonB-dependent receptor, beta-barrel domain"/>
    <property type="match status" value="1"/>
</dbReference>
<keyword evidence="7 10" id="KW-0472">Membrane</keyword>
<keyword evidence="8 15" id="KW-0675">Receptor</keyword>
<keyword evidence="3 10" id="KW-1134">Transmembrane beta strand</keyword>